<dbReference type="PANTHER" id="PTHR36570">
    <property type="entry name" value="DISULFIDE BOND FORMATION PROTEIN B"/>
    <property type="match status" value="1"/>
</dbReference>
<dbReference type="InterPro" id="IPR003752">
    <property type="entry name" value="DiS_bond_form_DsbB/BdbC"/>
</dbReference>
<gene>
    <name evidence="7" type="ORF">DMENIID0002_06520</name>
</gene>
<dbReference type="EMBL" id="AP029170">
    <property type="protein sequence ID" value="BFD46006.1"/>
    <property type="molecule type" value="Genomic_DNA"/>
</dbReference>
<sequence>MTILSIVHFIRKDSFRVLHIALICTCIFALSLAYFVEYILHFSPCPLCIYQRFPYLFIIKISVVAILIKRISKYTLFFIVLNLLGACILAGYHSGVERGIFEPSSLCSTLIHIPKHLSIQDIKEIFYSQPIATCTKPAVKLFNISMTEWNLLLNLSLLFAVLFIWFYPNTTVLRSNTNSEN</sequence>
<dbReference type="GO" id="GO:0015035">
    <property type="term" value="F:protein-disulfide reductase activity"/>
    <property type="evidence" value="ECO:0007669"/>
    <property type="project" value="InterPro"/>
</dbReference>
<organism evidence="7">
    <name type="scientific">Candidatus Tisiphia endosymbiont of Sergentomyia squamirostris</name>
    <dbReference type="NCBI Taxonomy" id="3113639"/>
    <lineage>
        <taxon>Bacteria</taxon>
        <taxon>Pseudomonadati</taxon>
        <taxon>Pseudomonadota</taxon>
        <taxon>Alphaproteobacteria</taxon>
        <taxon>Rickettsiales</taxon>
        <taxon>Rickettsiaceae</taxon>
        <taxon>Rickettsieae</taxon>
        <taxon>Candidatus Tisiphia</taxon>
    </lineage>
</organism>
<evidence type="ECO:0000256" key="1">
    <source>
        <dbReference type="ARBA" id="ARBA00004651"/>
    </source>
</evidence>
<reference evidence="7" key="1">
    <citation type="submission" date="2024-01" db="EMBL/GenBank/DDBJ databases">
        <title>Sequencing the genomes of a sandfly, Sergentomyia squamirostris, and its two endosymbionts.</title>
        <authorList>
            <person name="Itokawa K."/>
            <person name="Sanjoba C."/>
        </authorList>
    </citation>
    <scope>NUCLEOTIDE SEQUENCE</scope>
    <source>
        <strain evidence="7">RiSSQ</strain>
    </source>
</reference>
<dbReference type="GO" id="GO:0006457">
    <property type="term" value="P:protein folding"/>
    <property type="evidence" value="ECO:0007669"/>
    <property type="project" value="InterPro"/>
</dbReference>
<dbReference type="Gene3D" id="1.20.1550.10">
    <property type="entry name" value="DsbB-like"/>
    <property type="match status" value="1"/>
</dbReference>
<dbReference type="Pfam" id="PF02600">
    <property type="entry name" value="DsbB"/>
    <property type="match status" value="1"/>
</dbReference>
<evidence type="ECO:0000256" key="6">
    <source>
        <dbReference type="SAM" id="Phobius"/>
    </source>
</evidence>
<keyword evidence="4 6" id="KW-1133">Transmembrane helix</keyword>
<dbReference type="InterPro" id="IPR024199">
    <property type="entry name" value="Uncharacterised_DsbB"/>
</dbReference>
<evidence type="ECO:0000256" key="2">
    <source>
        <dbReference type="ARBA" id="ARBA00022475"/>
    </source>
</evidence>
<comment type="subcellular location">
    <subcellularLocation>
        <location evidence="1">Cell membrane</location>
        <topology evidence="1">Multi-pass membrane protein</topology>
    </subcellularLocation>
</comment>
<keyword evidence="3 6" id="KW-0812">Transmembrane</keyword>
<feature type="transmembrane region" description="Helical" evidence="6">
    <location>
        <begin position="149"/>
        <end position="167"/>
    </location>
</feature>
<dbReference type="GO" id="GO:0005886">
    <property type="term" value="C:plasma membrane"/>
    <property type="evidence" value="ECO:0007669"/>
    <property type="project" value="UniProtKB-SubCell"/>
</dbReference>
<proteinExistence type="predicted"/>
<dbReference type="PIRSF" id="PIRSF033913">
    <property type="entry name" value="S-S_format_DsbB"/>
    <property type="match status" value="1"/>
</dbReference>
<protein>
    <submittedName>
        <fullName evidence="7">Disulfide bond formation protein B</fullName>
    </submittedName>
</protein>
<dbReference type="AlphaFoldDB" id="A0AAT9G862"/>
<dbReference type="InterPro" id="IPR050183">
    <property type="entry name" value="DsbB"/>
</dbReference>
<evidence type="ECO:0000256" key="4">
    <source>
        <dbReference type="ARBA" id="ARBA00022989"/>
    </source>
</evidence>
<dbReference type="PANTHER" id="PTHR36570:SF3">
    <property type="entry name" value="DISULFIDE BOND FORMATION PROTEIN B"/>
    <property type="match status" value="1"/>
</dbReference>
<evidence type="ECO:0000313" key="7">
    <source>
        <dbReference type="EMBL" id="BFD46006.1"/>
    </source>
</evidence>
<feature type="transmembrane region" description="Helical" evidence="6">
    <location>
        <begin position="52"/>
        <end position="68"/>
    </location>
</feature>
<name>A0AAT9G862_9RICK</name>
<keyword evidence="2" id="KW-1003">Cell membrane</keyword>
<accession>A0AAT9G862</accession>
<feature type="transmembrane region" description="Helical" evidence="6">
    <location>
        <begin position="20"/>
        <end position="40"/>
    </location>
</feature>
<keyword evidence="5 6" id="KW-0472">Membrane</keyword>
<evidence type="ECO:0000256" key="5">
    <source>
        <dbReference type="ARBA" id="ARBA00023136"/>
    </source>
</evidence>
<feature type="transmembrane region" description="Helical" evidence="6">
    <location>
        <begin position="75"/>
        <end position="93"/>
    </location>
</feature>
<dbReference type="InterPro" id="IPR023380">
    <property type="entry name" value="DsbB-like_sf"/>
</dbReference>
<dbReference type="SUPFAM" id="SSF158442">
    <property type="entry name" value="DsbB-like"/>
    <property type="match status" value="1"/>
</dbReference>
<evidence type="ECO:0000256" key="3">
    <source>
        <dbReference type="ARBA" id="ARBA00022692"/>
    </source>
</evidence>